<evidence type="ECO:0008006" key="4">
    <source>
        <dbReference type="Google" id="ProtNLM"/>
    </source>
</evidence>
<evidence type="ECO:0000313" key="2">
    <source>
        <dbReference type="EMBL" id="KAF9521489.1"/>
    </source>
</evidence>
<dbReference type="AlphaFoldDB" id="A0A9P6BCA4"/>
<keyword evidence="1" id="KW-0472">Membrane</keyword>
<feature type="transmembrane region" description="Helical" evidence="1">
    <location>
        <begin position="145"/>
        <end position="165"/>
    </location>
</feature>
<organism evidence="2 3">
    <name type="scientific">Crepidotus variabilis</name>
    <dbReference type="NCBI Taxonomy" id="179855"/>
    <lineage>
        <taxon>Eukaryota</taxon>
        <taxon>Fungi</taxon>
        <taxon>Dikarya</taxon>
        <taxon>Basidiomycota</taxon>
        <taxon>Agaricomycotina</taxon>
        <taxon>Agaricomycetes</taxon>
        <taxon>Agaricomycetidae</taxon>
        <taxon>Agaricales</taxon>
        <taxon>Agaricineae</taxon>
        <taxon>Crepidotaceae</taxon>
        <taxon>Crepidotus</taxon>
    </lineage>
</organism>
<feature type="transmembrane region" description="Helical" evidence="1">
    <location>
        <begin position="177"/>
        <end position="203"/>
    </location>
</feature>
<accession>A0A9P6BCA4</accession>
<sequence>MTAVVYGDFEEELSYLERIGVSNQFDGRSIDTWFNRSPSWSHYSNAIAQVIWQLSWGVIECISVITVCILSVQVWSPTNEYLSQWELANSFVHAVLVMIPVRSFVASGLAFWHYRRTLQLQRNAEGPKVDQHNLSLPHRRIFHNLAKLSGVAALSCFISIIAVLVCTKDTCRFSSPVLWWMIFGVACIYLALLWESLIICLMLPWALLSVMIPCLELCPCPEGLCADLAGFDN</sequence>
<keyword evidence="1" id="KW-1133">Transmembrane helix</keyword>
<dbReference type="Proteomes" id="UP000807306">
    <property type="component" value="Unassembled WGS sequence"/>
</dbReference>
<protein>
    <recommendedName>
        <fullName evidence="4">Transmembrane protein</fullName>
    </recommendedName>
</protein>
<comment type="caution">
    <text evidence="2">The sequence shown here is derived from an EMBL/GenBank/DDBJ whole genome shotgun (WGS) entry which is preliminary data.</text>
</comment>
<keyword evidence="1" id="KW-0812">Transmembrane</keyword>
<evidence type="ECO:0000313" key="3">
    <source>
        <dbReference type="Proteomes" id="UP000807306"/>
    </source>
</evidence>
<feature type="transmembrane region" description="Helical" evidence="1">
    <location>
        <begin position="92"/>
        <end position="112"/>
    </location>
</feature>
<dbReference type="OrthoDB" id="8062037at2759"/>
<feature type="transmembrane region" description="Helical" evidence="1">
    <location>
        <begin position="50"/>
        <end position="72"/>
    </location>
</feature>
<reference evidence="2" key="1">
    <citation type="submission" date="2020-11" db="EMBL/GenBank/DDBJ databases">
        <authorList>
            <consortium name="DOE Joint Genome Institute"/>
            <person name="Ahrendt S."/>
            <person name="Riley R."/>
            <person name="Andreopoulos W."/>
            <person name="Labutti K."/>
            <person name="Pangilinan J."/>
            <person name="Ruiz-Duenas F.J."/>
            <person name="Barrasa J.M."/>
            <person name="Sanchez-Garcia M."/>
            <person name="Camarero S."/>
            <person name="Miyauchi S."/>
            <person name="Serrano A."/>
            <person name="Linde D."/>
            <person name="Babiker R."/>
            <person name="Drula E."/>
            <person name="Ayuso-Fernandez I."/>
            <person name="Pacheco R."/>
            <person name="Padilla G."/>
            <person name="Ferreira P."/>
            <person name="Barriuso J."/>
            <person name="Kellner H."/>
            <person name="Castanera R."/>
            <person name="Alfaro M."/>
            <person name="Ramirez L."/>
            <person name="Pisabarro A.G."/>
            <person name="Kuo A."/>
            <person name="Tritt A."/>
            <person name="Lipzen A."/>
            <person name="He G."/>
            <person name="Yan M."/>
            <person name="Ng V."/>
            <person name="Cullen D."/>
            <person name="Martin F."/>
            <person name="Rosso M.-N."/>
            <person name="Henrissat B."/>
            <person name="Hibbett D."/>
            <person name="Martinez A.T."/>
            <person name="Grigoriev I.V."/>
        </authorList>
    </citation>
    <scope>NUCLEOTIDE SEQUENCE</scope>
    <source>
        <strain evidence="2">CBS 506.95</strain>
    </source>
</reference>
<proteinExistence type="predicted"/>
<gene>
    <name evidence="2" type="ORF">CPB83DRAFT_900658</name>
</gene>
<dbReference type="EMBL" id="MU158045">
    <property type="protein sequence ID" value="KAF9521489.1"/>
    <property type="molecule type" value="Genomic_DNA"/>
</dbReference>
<evidence type="ECO:0000256" key="1">
    <source>
        <dbReference type="SAM" id="Phobius"/>
    </source>
</evidence>
<name>A0A9P6BCA4_9AGAR</name>
<keyword evidence="3" id="KW-1185">Reference proteome</keyword>